<dbReference type="AlphaFoldDB" id="U1PSG0"/>
<accession>U1PSG0</accession>
<proteinExistence type="predicted"/>
<protein>
    <submittedName>
        <fullName evidence="1">Uncharacterized protein</fullName>
    </submittedName>
</protein>
<sequence>MIATGVEDEIDRTRPIATHRGALGGTHIII</sequence>
<reference evidence="1 2" key="1">
    <citation type="journal article" date="2013" name="PLoS ONE">
        <title>Assembly-driven community genomics of a hypersaline microbial ecosystem.</title>
        <authorList>
            <person name="Podell S."/>
            <person name="Ugalde J.A."/>
            <person name="Narasingarao P."/>
            <person name="Banfield J.F."/>
            <person name="Heidelberg K.B."/>
            <person name="Allen E.E."/>
        </authorList>
    </citation>
    <scope>NUCLEOTIDE SEQUENCE [LARGE SCALE GENOMIC DNA]</scope>
    <source>
        <strain evidence="2">J07HQW2</strain>
    </source>
</reference>
<gene>
    <name evidence="1" type="ORF">J07HQW2_01765</name>
</gene>
<evidence type="ECO:0000313" key="1">
    <source>
        <dbReference type="EMBL" id="ERG95311.1"/>
    </source>
</evidence>
<dbReference type="STRING" id="1238425.J07HQW2_01765"/>
<dbReference type="HOGENOM" id="CLU_3401557_0_0_2"/>
<dbReference type="EMBL" id="KE356561">
    <property type="protein sequence ID" value="ERG95311.1"/>
    <property type="molecule type" value="Genomic_DNA"/>
</dbReference>
<dbReference type="Proteomes" id="UP000030710">
    <property type="component" value="Unassembled WGS sequence"/>
</dbReference>
<name>U1PSG0_9EURY</name>
<evidence type="ECO:0000313" key="2">
    <source>
        <dbReference type="Proteomes" id="UP000030710"/>
    </source>
</evidence>
<organism evidence="1 2">
    <name type="scientific">Haloquadratum walsbyi J07HQW2</name>
    <dbReference type="NCBI Taxonomy" id="1238425"/>
    <lineage>
        <taxon>Archaea</taxon>
        <taxon>Methanobacteriati</taxon>
        <taxon>Methanobacteriota</taxon>
        <taxon>Stenosarchaea group</taxon>
        <taxon>Halobacteria</taxon>
        <taxon>Halobacteriales</taxon>
        <taxon>Haloferacaceae</taxon>
        <taxon>Haloquadratum</taxon>
    </lineage>
</organism>